<evidence type="ECO:0000256" key="1">
    <source>
        <dbReference type="HAMAP-Rule" id="MF_00302"/>
    </source>
</evidence>
<accession>A0A1L3GPC1</accession>
<comment type="function">
    <text evidence="1">Involved in the modulation of the specificity of the ClpAP-mediated ATP-dependent protein degradation.</text>
</comment>
<dbReference type="InterPro" id="IPR014719">
    <property type="entry name" value="Ribosomal_bL12_C/ClpS-like"/>
</dbReference>
<dbReference type="Gene3D" id="3.30.1390.10">
    <property type="match status" value="1"/>
</dbReference>
<organism evidence="3 4">
    <name type="scientific">Syntrophotalea acetylenivorans</name>
    <dbReference type="NCBI Taxonomy" id="1842532"/>
    <lineage>
        <taxon>Bacteria</taxon>
        <taxon>Pseudomonadati</taxon>
        <taxon>Thermodesulfobacteriota</taxon>
        <taxon>Desulfuromonadia</taxon>
        <taxon>Desulfuromonadales</taxon>
        <taxon>Syntrophotaleaceae</taxon>
        <taxon>Syntrophotalea</taxon>
    </lineage>
</organism>
<dbReference type="KEGG" id="pef:A7E78_07890"/>
<keyword evidence="4" id="KW-1185">Reference proteome</keyword>
<dbReference type="GO" id="GO:0006508">
    <property type="term" value="P:proteolysis"/>
    <property type="evidence" value="ECO:0007669"/>
    <property type="project" value="UniProtKB-UniRule"/>
</dbReference>
<evidence type="ECO:0000313" key="4">
    <source>
        <dbReference type="Proteomes" id="UP000182517"/>
    </source>
</evidence>
<protein>
    <recommendedName>
        <fullName evidence="1">ATP-dependent Clp protease adapter protein ClpS</fullName>
    </recommendedName>
</protein>
<name>A0A1L3GPC1_9BACT</name>
<feature type="domain" description="Adaptor protein ClpS core" evidence="2">
    <location>
        <begin position="23"/>
        <end position="100"/>
    </location>
</feature>
<comment type="subunit">
    <text evidence="1">Binds to the N-terminal domain of the chaperone ClpA.</text>
</comment>
<proteinExistence type="inferred from homology"/>
<gene>
    <name evidence="1" type="primary">clpS</name>
    <name evidence="3" type="ORF">A7E78_07890</name>
</gene>
<dbReference type="STRING" id="1842532.A7E78_07890"/>
<keyword evidence="3" id="KW-0645">Protease</keyword>
<dbReference type="SUPFAM" id="SSF54736">
    <property type="entry name" value="ClpS-like"/>
    <property type="match status" value="1"/>
</dbReference>
<dbReference type="HAMAP" id="MF_00302">
    <property type="entry name" value="ClpS"/>
    <property type="match status" value="1"/>
</dbReference>
<dbReference type="PANTHER" id="PTHR33473">
    <property type="entry name" value="ATP-DEPENDENT CLP PROTEASE ADAPTER PROTEIN CLPS1, CHLOROPLASTIC"/>
    <property type="match status" value="1"/>
</dbReference>
<keyword evidence="3" id="KW-0378">Hydrolase</keyword>
<dbReference type="FunFam" id="3.30.1390.10:FF:000002">
    <property type="entry name" value="ATP-dependent Clp protease adapter protein ClpS"/>
    <property type="match status" value="1"/>
</dbReference>
<dbReference type="GO" id="GO:0030163">
    <property type="term" value="P:protein catabolic process"/>
    <property type="evidence" value="ECO:0007669"/>
    <property type="project" value="InterPro"/>
</dbReference>
<dbReference type="PANTHER" id="PTHR33473:SF19">
    <property type="entry name" value="ATP-DEPENDENT CLP PROTEASE ADAPTER PROTEIN CLPS"/>
    <property type="match status" value="1"/>
</dbReference>
<evidence type="ECO:0000313" key="3">
    <source>
        <dbReference type="EMBL" id="APG27764.1"/>
    </source>
</evidence>
<dbReference type="Proteomes" id="UP000182517">
    <property type="component" value="Chromosome"/>
</dbReference>
<dbReference type="InterPro" id="IPR003769">
    <property type="entry name" value="ClpS_core"/>
</dbReference>
<comment type="similarity">
    <text evidence="1">Belongs to the ClpS family.</text>
</comment>
<sequence>MSDKHPNENMQVEKQCRSKNELPSMYKVLMHNDDYTTMEFVVSLLETVFHLSPAEAHRIMLNIHTQGVGVCGTYPYEIAETKVARVHCMAQQSGYPLKCSLERA</sequence>
<dbReference type="GO" id="GO:0008233">
    <property type="term" value="F:peptidase activity"/>
    <property type="evidence" value="ECO:0007669"/>
    <property type="project" value="UniProtKB-KW"/>
</dbReference>
<dbReference type="InterPro" id="IPR022935">
    <property type="entry name" value="ClpS"/>
</dbReference>
<reference evidence="3 4" key="1">
    <citation type="journal article" date="2017" name="Genome Announc.">
        <title>Complete Genome Sequences of Two Acetylene-Fermenting Pelobacter acetylenicus Strains.</title>
        <authorList>
            <person name="Sutton J.M."/>
            <person name="Baesman S.M."/>
            <person name="Fierst J.L."/>
            <person name="Poret-Peterson A.T."/>
            <person name="Oremland R.S."/>
            <person name="Dunlap D.S."/>
            <person name="Akob D.M."/>
        </authorList>
    </citation>
    <scope>NUCLEOTIDE SEQUENCE [LARGE SCALE GENOMIC DNA]</scope>
    <source>
        <strain evidence="3 4">SFB93</strain>
    </source>
</reference>
<dbReference type="Pfam" id="PF02617">
    <property type="entry name" value="ClpS"/>
    <property type="match status" value="1"/>
</dbReference>
<evidence type="ECO:0000259" key="2">
    <source>
        <dbReference type="Pfam" id="PF02617"/>
    </source>
</evidence>
<dbReference type="AlphaFoldDB" id="A0A1L3GPC1"/>
<dbReference type="EMBL" id="CP015519">
    <property type="protein sequence ID" value="APG27764.1"/>
    <property type="molecule type" value="Genomic_DNA"/>
</dbReference>